<dbReference type="Pfam" id="PF01814">
    <property type="entry name" value="Hemerythrin"/>
    <property type="match status" value="1"/>
</dbReference>
<comment type="caution">
    <text evidence="2">The sequence shown here is derived from an EMBL/GenBank/DDBJ whole genome shotgun (WGS) entry which is preliminary data.</text>
</comment>
<evidence type="ECO:0000313" key="2">
    <source>
        <dbReference type="EMBL" id="TFH55099.1"/>
    </source>
</evidence>
<reference evidence="2 3" key="1">
    <citation type="submission" date="2019-03" db="EMBL/GenBank/DDBJ databases">
        <title>Glutamicibacter sp. LJH19 genome.</title>
        <authorList>
            <person name="Sinai Borker S."/>
            <person name="Kumar R."/>
        </authorList>
    </citation>
    <scope>NUCLEOTIDE SEQUENCE [LARGE SCALE GENOMIC DNA]</scope>
    <source>
        <strain evidence="2 3">LJH19</strain>
    </source>
</reference>
<dbReference type="RefSeq" id="WP_134780903.1">
    <property type="nucleotide sequence ID" value="NZ_SPDS01000002.1"/>
</dbReference>
<accession>A0A4Y8TW87</accession>
<dbReference type="Proteomes" id="UP000297638">
    <property type="component" value="Unassembled WGS sequence"/>
</dbReference>
<proteinExistence type="predicted"/>
<sequence>MSAPNSGTAAGPLAQAFTREHHQIDEGIENYIANAGADPHARAQSLLSGIDALRRHIYLEEAIVFPHLPQDTLMMPLMVMHREHGELWRRMNALEASLKATTAPEQLETSCQELLSVLEQHNSKEEPIIYPYMDTALSPEEQSHLESLLDGGGLPEGWVCKAA</sequence>
<dbReference type="EMBL" id="SPDS01000002">
    <property type="protein sequence ID" value="TFH55099.1"/>
    <property type="molecule type" value="Genomic_DNA"/>
</dbReference>
<feature type="domain" description="Hemerythrin-like" evidence="1">
    <location>
        <begin position="15"/>
        <end position="132"/>
    </location>
</feature>
<organism evidence="2 3">
    <name type="scientific">Glutamicibacter arilaitensis</name>
    <dbReference type="NCBI Taxonomy" id="256701"/>
    <lineage>
        <taxon>Bacteria</taxon>
        <taxon>Bacillati</taxon>
        <taxon>Actinomycetota</taxon>
        <taxon>Actinomycetes</taxon>
        <taxon>Micrococcales</taxon>
        <taxon>Micrococcaceae</taxon>
        <taxon>Glutamicibacter</taxon>
    </lineage>
</organism>
<evidence type="ECO:0000313" key="3">
    <source>
        <dbReference type="Proteomes" id="UP000297638"/>
    </source>
</evidence>
<dbReference type="Gene3D" id="1.20.120.520">
    <property type="entry name" value="nmb1532 protein domain like"/>
    <property type="match status" value="1"/>
</dbReference>
<evidence type="ECO:0000259" key="1">
    <source>
        <dbReference type="Pfam" id="PF01814"/>
    </source>
</evidence>
<protein>
    <submittedName>
        <fullName evidence="2">Hemerythrin domain-containing protein</fullName>
    </submittedName>
</protein>
<dbReference type="GO" id="GO:0005886">
    <property type="term" value="C:plasma membrane"/>
    <property type="evidence" value="ECO:0007669"/>
    <property type="project" value="TreeGrafter"/>
</dbReference>
<dbReference type="PANTHER" id="PTHR39966">
    <property type="entry name" value="BLL2471 PROTEIN-RELATED"/>
    <property type="match status" value="1"/>
</dbReference>
<name>A0A4Y8TW87_9MICC</name>
<dbReference type="AlphaFoldDB" id="A0A4Y8TW87"/>
<dbReference type="PANTHER" id="PTHR39966:SF3">
    <property type="entry name" value="DUF438 DOMAIN-CONTAINING PROTEIN"/>
    <property type="match status" value="1"/>
</dbReference>
<dbReference type="InterPro" id="IPR012312">
    <property type="entry name" value="Hemerythrin-like"/>
</dbReference>
<gene>
    <name evidence="2" type="ORF">EXY26_14175</name>
</gene>